<dbReference type="InterPro" id="IPR006190">
    <property type="entry name" value="SAF_AFP_Neu5Ac"/>
</dbReference>
<dbReference type="RefSeq" id="WP_241838156.1">
    <property type="nucleotide sequence ID" value="NZ_MUPN01000295.1"/>
</dbReference>
<dbReference type="EMBL" id="MUPN01000295">
    <property type="protein sequence ID" value="OOQ40814.1"/>
    <property type="molecule type" value="Genomic_DNA"/>
</dbReference>
<dbReference type="Pfam" id="PF08666">
    <property type="entry name" value="SAF"/>
    <property type="match status" value="1"/>
</dbReference>
<dbReference type="InterPro" id="IPR036732">
    <property type="entry name" value="AFP_Neu5c_C_sf"/>
</dbReference>
<proteinExistence type="predicted"/>
<evidence type="ECO:0000259" key="1">
    <source>
        <dbReference type="PROSITE" id="PS50844"/>
    </source>
</evidence>
<sequence length="89" mass="10147">SAFSMDFNEFKSMVEAIKQSVLALGEEEPKINPKTLEERRFFARSLFVIKDIQKGETLTSGNIKALRPNLGLHPKFYKEILGQKASKFL</sequence>
<dbReference type="InterPro" id="IPR057736">
    <property type="entry name" value="SAF_PseI/NeuA/NeuB"/>
</dbReference>
<dbReference type="CDD" id="cd11615">
    <property type="entry name" value="SAF_NeuB_like"/>
    <property type="match status" value="1"/>
</dbReference>
<name>A0A4Y4XM86_HELPX</name>
<dbReference type="InterPro" id="IPR013974">
    <property type="entry name" value="SAF"/>
</dbReference>
<accession>A0A4Y4XM86</accession>
<protein>
    <submittedName>
        <fullName evidence="2">Pseudaminic acid synthase</fullName>
    </submittedName>
</protein>
<dbReference type="Proteomes" id="UP000319650">
    <property type="component" value="Unassembled WGS sequence"/>
</dbReference>
<dbReference type="SUPFAM" id="SSF51269">
    <property type="entry name" value="AFP III-like domain"/>
    <property type="match status" value="1"/>
</dbReference>
<dbReference type="GO" id="GO:0047444">
    <property type="term" value="F:N-acylneuraminate-9-phosphate synthase activity"/>
    <property type="evidence" value="ECO:0007669"/>
    <property type="project" value="TreeGrafter"/>
</dbReference>
<feature type="non-terminal residue" evidence="2">
    <location>
        <position position="89"/>
    </location>
</feature>
<dbReference type="PANTHER" id="PTHR42966:SF2">
    <property type="entry name" value="PSEUDAMINIC ACID SYNTHASE"/>
    <property type="match status" value="1"/>
</dbReference>
<dbReference type="AlphaFoldDB" id="A0A4Y4XM86"/>
<organism evidence="2 3">
    <name type="scientific">Helicobacter pylori</name>
    <name type="common">Campylobacter pylori</name>
    <dbReference type="NCBI Taxonomy" id="210"/>
    <lineage>
        <taxon>Bacteria</taxon>
        <taxon>Pseudomonadati</taxon>
        <taxon>Campylobacterota</taxon>
        <taxon>Epsilonproteobacteria</taxon>
        <taxon>Campylobacterales</taxon>
        <taxon>Helicobacteraceae</taxon>
        <taxon>Helicobacter</taxon>
    </lineage>
</organism>
<gene>
    <name evidence="2" type="ORF">B0X64_02820</name>
</gene>
<evidence type="ECO:0000313" key="3">
    <source>
        <dbReference type="Proteomes" id="UP000319650"/>
    </source>
</evidence>
<dbReference type="PANTHER" id="PTHR42966">
    <property type="entry name" value="N-ACETYLNEURAMINATE SYNTHASE"/>
    <property type="match status" value="1"/>
</dbReference>
<dbReference type="InterPro" id="IPR051690">
    <property type="entry name" value="PseI-like"/>
</dbReference>
<reference evidence="2 3" key="1">
    <citation type="journal article" date="2017" name="Front. Cell. Infect. Microbiol.">
        <title>Whole Genome Sequence and Phylogenetic Analysis Show Helicobacter pylori Strains from Latin America Have Followed a Unique Evolution Pathway.</title>
        <authorList>
            <person name="Munoz-Ramirez Z.Y."/>
            <person name="Mendez-Tenorio A."/>
            <person name="Kato I."/>
            <person name="Bravo M.M."/>
            <person name="Rizzato C."/>
            <person name="Thorell K."/>
            <person name="Torres R.C."/>
            <person name="Aviles-Jimenez F."/>
            <person name="Camorlinga M."/>
            <person name="Canzian F."/>
            <person name="Torres J."/>
        </authorList>
    </citation>
    <scope>NUCLEOTIDE SEQUENCE [LARGE SCALE GENOMIC DNA]</scope>
    <source>
        <strain evidence="2 3">CM22351</strain>
    </source>
</reference>
<feature type="domain" description="AFP-like" evidence="1">
    <location>
        <begin position="45"/>
        <end position="89"/>
    </location>
</feature>
<dbReference type="PROSITE" id="PS50844">
    <property type="entry name" value="AFP_LIKE"/>
    <property type="match status" value="1"/>
</dbReference>
<dbReference type="Gene3D" id="3.90.1210.10">
    <property type="entry name" value="Antifreeze-like/N-acetylneuraminic acid synthase C-terminal domain"/>
    <property type="match status" value="1"/>
</dbReference>
<feature type="non-terminal residue" evidence="2">
    <location>
        <position position="1"/>
    </location>
</feature>
<comment type="caution">
    <text evidence="2">The sequence shown here is derived from an EMBL/GenBank/DDBJ whole genome shotgun (WGS) entry which is preliminary data.</text>
</comment>
<evidence type="ECO:0000313" key="2">
    <source>
        <dbReference type="EMBL" id="OOQ40814.1"/>
    </source>
</evidence>